<dbReference type="InterPro" id="IPR006439">
    <property type="entry name" value="HAD-SF_hydro_IA"/>
</dbReference>
<dbReference type="InterPro" id="IPR041492">
    <property type="entry name" value="HAD_2"/>
</dbReference>
<dbReference type="NCBIfam" id="TIGR01549">
    <property type="entry name" value="HAD-SF-IA-v1"/>
    <property type="match status" value="1"/>
</dbReference>
<gene>
    <name evidence="1" type="ORF">F0P94_16180</name>
</gene>
<dbReference type="SUPFAM" id="SSF56784">
    <property type="entry name" value="HAD-like"/>
    <property type="match status" value="1"/>
</dbReference>
<sequence>MQQLLIFDMDGVLLDSEPLYRNMNQVLFRELGAEITEEEYEAFIGISATKMWQYIKEKCGLPQTVEELKALEKERKHQTLLQTNLAPTAGIVAFLDHLKQTGHTLALASSSLQKNIGLILSKLDIAHYFDLIVSGEQVANGKPEPDIFLKAAAHYNQPPANCIVIEDSRNGVQAAKAAGMFCIGYYNPNSGNQDLSQADLIIDNFADERLLQIFGLTGKKIPEPTCNR</sequence>
<dbReference type="Proteomes" id="UP000326570">
    <property type="component" value="Unassembled WGS sequence"/>
</dbReference>
<dbReference type="SFLD" id="SFLDS00003">
    <property type="entry name" value="Haloacid_Dehalogenase"/>
    <property type="match status" value="1"/>
</dbReference>
<dbReference type="PANTHER" id="PTHR18901:SF38">
    <property type="entry name" value="PSEUDOURIDINE-5'-PHOSPHATASE"/>
    <property type="match status" value="1"/>
</dbReference>
<organism evidence="1 2">
    <name type="scientific">Adhaeribacter soli</name>
    <dbReference type="NCBI Taxonomy" id="2607655"/>
    <lineage>
        <taxon>Bacteria</taxon>
        <taxon>Pseudomonadati</taxon>
        <taxon>Bacteroidota</taxon>
        <taxon>Cytophagia</taxon>
        <taxon>Cytophagales</taxon>
        <taxon>Hymenobacteraceae</taxon>
        <taxon>Adhaeribacter</taxon>
    </lineage>
</organism>
<proteinExistence type="predicted"/>
<dbReference type="CDD" id="cd16423">
    <property type="entry name" value="HAD_BPGM-like"/>
    <property type="match status" value="1"/>
</dbReference>
<dbReference type="PANTHER" id="PTHR18901">
    <property type="entry name" value="2-DEOXYGLUCOSE-6-PHOSPHATE PHOSPHATASE 2"/>
    <property type="match status" value="1"/>
</dbReference>
<protein>
    <submittedName>
        <fullName evidence="1">HAD family phosphatase</fullName>
    </submittedName>
</protein>
<comment type="caution">
    <text evidence="1">The sequence shown here is derived from an EMBL/GenBank/DDBJ whole genome shotgun (WGS) entry which is preliminary data.</text>
</comment>
<dbReference type="SFLD" id="SFLDG01135">
    <property type="entry name" value="C1.5.6:_HAD__Beta-PGM__Phospha"/>
    <property type="match status" value="1"/>
</dbReference>
<evidence type="ECO:0000313" key="1">
    <source>
        <dbReference type="EMBL" id="KAA9325961.1"/>
    </source>
</evidence>
<dbReference type="InterPro" id="IPR023214">
    <property type="entry name" value="HAD_sf"/>
</dbReference>
<accession>A0A5N1IQ42</accession>
<dbReference type="PRINTS" id="PR00413">
    <property type="entry name" value="HADHALOGNASE"/>
</dbReference>
<dbReference type="Pfam" id="PF13419">
    <property type="entry name" value="HAD_2"/>
    <property type="match status" value="1"/>
</dbReference>
<dbReference type="NCBIfam" id="TIGR01509">
    <property type="entry name" value="HAD-SF-IA-v3"/>
    <property type="match status" value="1"/>
</dbReference>
<evidence type="ECO:0000313" key="2">
    <source>
        <dbReference type="Proteomes" id="UP000326570"/>
    </source>
</evidence>
<dbReference type="InterPro" id="IPR036412">
    <property type="entry name" value="HAD-like_sf"/>
</dbReference>
<dbReference type="EMBL" id="VTWT01000010">
    <property type="protein sequence ID" value="KAA9325961.1"/>
    <property type="molecule type" value="Genomic_DNA"/>
</dbReference>
<dbReference type="SFLD" id="SFLDG01129">
    <property type="entry name" value="C1.5:_HAD__Beta-PGM__Phosphata"/>
    <property type="match status" value="1"/>
</dbReference>
<dbReference type="InterPro" id="IPR023198">
    <property type="entry name" value="PGP-like_dom2"/>
</dbReference>
<dbReference type="Gene3D" id="3.40.50.1000">
    <property type="entry name" value="HAD superfamily/HAD-like"/>
    <property type="match status" value="1"/>
</dbReference>
<reference evidence="1 2" key="1">
    <citation type="submission" date="2019-09" db="EMBL/GenBank/DDBJ databases">
        <title>Genome sequence of Adhaeribacter sp. M2.</title>
        <authorList>
            <person name="Srinivasan S."/>
        </authorList>
    </citation>
    <scope>NUCLEOTIDE SEQUENCE [LARGE SCALE GENOMIC DNA]</scope>
    <source>
        <strain evidence="1 2">M2</strain>
    </source>
</reference>
<dbReference type="RefSeq" id="WP_150904957.1">
    <property type="nucleotide sequence ID" value="NZ_VTWT01000010.1"/>
</dbReference>
<name>A0A5N1IQ42_9BACT</name>
<dbReference type="Gene3D" id="1.10.150.240">
    <property type="entry name" value="Putative phosphatase, domain 2"/>
    <property type="match status" value="1"/>
</dbReference>
<dbReference type="AlphaFoldDB" id="A0A5N1IQ42"/>
<keyword evidence="2" id="KW-1185">Reference proteome</keyword>